<comment type="caution">
    <text evidence="3">The sequence shown here is derived from an EMBL/GenBank/DDBJ whole genome shotgun (WGS) entry which is preliminary data.</text>
</comment>
<evidence type="ECO:0000256" key="2">
    <source>
        <dbReference type="SAM" id="Phobius"/>
    </source>
</evidence>
<keyword evidence="2" id="KW-1133">Transmembrane helix</keyword>
<gene>
    <name evidence="3" type="ORF">UW79_C0015G0019</name>
</gene>
<evidence type="ECO:0000313" key="3">
    <source>
        <dbReference type="EMBL" id="KKT81780.1"/>
    </source>
</evidence>
<accession>A0A0G1KDZ7</accession>
<keyword evidence="2" id="KW-0812">Transmembrane</keyword>
<dbReference type="Proteomes" id="UP000034032">
    <property type="component" value="Unassembled WGS sequence"/>
</dbReference>
<feature type="transmembrane region" description="Helical" evidence="2">
    <location>
        <begin position="21"/>
        <end position="40"/>
    </location>
</feature>
<feature type="compositionally biased region" description="Basic and acidic residues" evidence="1">
    <location>
        <begin position="306"/>
        <end position="316"/>
    </location>
</feature>
<protein>
    <submittedName>
        <fullName evidence="3">Uncharacterized protein</fullName>
    </submittedName>
</protein>
<feature type="compositionally biased region" description="Polar residues" evidence="1">
    <location>
        <begin position="294"/>
        <end position="305"/>
    </location>
</feature>
<organism evidence="3 4">
    <name type="scientific">Candidatus Yanofskybacteria bacterium GW2011_GWA2_44_9</name>
    <dbReference type="NCBI Taxonomy" id="1619025"/>
    <lineage>
        <taxon>Bacteria</taxon>
        <taxon>Candidatus Yanofskyibacteriota</taxon>
    </lineage>
</organism>
<reference evidence="3 4" key="1">
    <citation type="journal article" date="2015" name="Nature">
        <title>rRNA introns, odd ribosomes, and small enigmatic genomes across a large radiation of phyla.</title>
        <authorList>
            <person name="Brown C.T."/>
            <person name="Hug L.A."/>
            <person name="Thomas B.C."/>
            <person name="Sharon I."/>
            <person name="Castelle C.J."/>
            <person name="Singh A."/>
            <person name="Wilkins M.J."/>
            <person name="Williams K.H."/>
            <person name="Banfield J.F."/>
        </authorList>
    </citation>
    <scope>NUCLEOTIDE SEQUENCE [LARGE SCALE GENOMIC DNA]</scope>
</reference>
<sequence>MNNTEFTPVITDAKKSNKKPLVILVVAIILGLGGVGYWYVMMYQPAQYAKAIFTLEAEMQSYGAQSGQPQFRWRYDYETALNALDKHETFFVQFNKKIEALNPPLFDREMEELKENLLLFGKESSGGVNNSRRAIAFVKDAIGIYKIYYPESSTIQATLPPDIRRPPSIIPRTQPSDLATLFEQWKSMLEAAKPYADRMFNQEPINLGDNYFSDLKYLWEEIYNATKTVLPVIESRFGPSFPVQSLPSPTELEKTIPGAASLDKIDDFLQKLESVIIRGSAEGIFQSAVYPQSPNLQSRSQSMNESMKKLKEKYGK</sequence>
<dbReference type="AlphaFoldDB" id="A0A0G1KDZ7"/>
<feature type="region of interest" description="Disordered" evidence="1">
    <location>
        <begin position="294"/>
        <end position="316"/>
    </location>
</feature>
<proteinExistence type="predicted"/>
<keyword evidence="2" id="KW-0472">Membrane</keyword>
<evidence type="ECO:0000256" key="1">
    <source>
        <dbReference type="SAM" id="MobiDB-lite"/>
    </source>
</evidence>
<dbReference type="EMBL" id="LCJR01000015">
    <property type="protein sequence ID" value="KKT81780.1"/>
    <property type="molecule type" value="Genomic_DNA"/>
</dbReference>
<evidence type="ECO:0000313" key="4">
    <source>
        <dbReference type="Proteomes" id="UP000034032"/>
    </source>
</evidence>
<name>A0A0G1KDZ7_9BACT</name>